<feature type="transmembrane region" description="Helical" evidence="1">
    <location>
        <begin position="25"/>
        <end position="43"/>
    </location>
</feature>
<organism evidence="2 3">
    <name type="scientific">Phycomyces blakesleeanus</name>
    <dbReference type="NCBI Taxonomy" id="4837"/>
    <lineage>
        <taxon>Eukaryota</taxon>
        <taxon>Fungi</taxon>
        <taxon>Fungi incertae sedis</taxon>
        <taxon>Mucoromycota</taxon>
        <taxon>Mucoromycotina</taxon>
        <taxon>Mucoromycetes</taxon>
        <taxon>Mucorales</taxon>
        <taxon>Phycomycetaceae</taxon>
        <taxon>Phycomyces</taxon>
    </lineage>
</organism>
<accession>A0ABR3B8N4</accession>
<keyword evidence="1" id="KW-1133">Transmembrane helix</keyword>
<name>A0ABR3B8N4_PHYBL</name>
<reference evidence="2 3" key="1">
    <citation type="submission" date="2024-04" db="EMBL/GenBank/DDBJ databases">
        <title>Symmetric and asymmetric DNA N6-adenine methylation regulates different biological responses in Mucorales.</title>
        <authorList>
            <consortium name="Lawrence Berkeley National Laboratory"/>
            <person name="Lax C."/>
            <person name="Mondo S.J."/>
            <person name="Osorio-Concepcion M."/>
            <person name="Muszewska A."/>
            <person name="Corrochano-Luque M."/>
            <person name="Gutierrez G."/>
            <person name="Riley R."/>
            <person name="Lipzen A."/>
            <person name="Guo J."/>
            <person name="Hundley H."/>
            <person name="Amirebrahimi M."/>
            <person name="Ng V."/>
            <person name="Lorenzo-Gutierrez D."/>
            <person name="Binder U."/>
            <person name="Yang J."/>
            <person name="Song Y."/>
            <person name="Canovas D."/>
            <person name="Navarro E."/>
            <person name="Freitag M."/>
            <person name="Gabaldon T."/>
            <person name="Grigoriev I.V."/>
            <person name="Corrochano L.M."/>
            <person name="Nicolas F.E."/>
            <person name="Garre V."/>
        </authorList>
    </citation>
    <scope>NUCLEOTIDE SEQUENCE [LARGE SCALE GENOMIC DNA]</scope>
    <source>
        <strain evidence="2 3">L51</strain>
    </source>
</reference>
<keyword evidence="1" id="KW-0812">Transmembrane</keyword>
<evidence type="ECO:0000313" key="2">
    <source>
        <dbReference type="EMBL" id="KAL0090315.1"/>
    </source>
</evidence>
<keyword evidence="3" id="KW-1185">Reference proteome</keyword>
<proteinExistence type="predicted"/>
<keyword evidence="1" id="KW-0472">Membrane</keyword>
<sequence length="52" mass="6228">MSIILTTTIIIIVDLFYTYIQKEKWVILYTLVLLLLRSCVYRSSQMYMTTCK</sequence>
<gene>
    <name evidence="2" type="ORF">J3Q64DRAFT_1729335</name>
</gene>
<dbReference type="EMBL" id="JBCLYO010000004">
    <property type="protein sequence ID" value="KAL0090315.1"/>
    <property type="molecule type" value="Genomic_DNA"/>
</dbReference>
<dbReference type="Proteomes" id="UP001448207">
    <property type="component" value="Unassembled WGS sequence"/>
</dbReference>
<protein>
    <submittedName>
        <fullName evidence="2">Uncharacterized protein</fullName>
    </submittedName>
</protein>
<evidence type="ECO:0000313" key="3">
    <source>
        <dbReference type="Proteomes" id="UP001448207"/>
    </source>
</evidence>
<comment type="caution">
    <text evidence="2">The sequence shown here is derived from an EMBL/GenBank/DDBJ whole genome shotgun (WGS) entry which is preliminary data.</text>
</comment>
<evidence type="ECO:0000256" key="1">
    <source>
        <dbReference type="SAM" id="Phobius"/>
    </source>
</evidence>